<evidence type="ECO:0000313" key="1">
    <source>
        <dbReference type="Proteomes" id="UP000790787"/>
    </source>
</evidence>
<name>A0AC58RT55_TOBAC</name>
<sequence>MGKVKIIKKRLKAAQSRQKSYSDTTYRDLEFKEDYWVFLKASPMMGIMRFKKKGKLSTRYIRPYRIIQRVGQMAYKLELPQEMSLVHLEFHVSMLKKVVGDPTLIISVEAIEVDRPNYKGNSA</sequence>
<organism evidence="1 2">
    <name type="scientific">Nicotiana tabacum</name>
    <name type="common">Common tobacco</name>
    <dbReference type="NCBI Taxonomy" id="4097"/>
    <lineage>
        <taxon>Eukaryota</taxon>
        <taxon>Viridiplantae</taxon>
        <taxon>Streptophyta</taxon>
        <taxon>Embryophyta</taxon>
        <taxon>Tracheophyta</taxon>
        <taxon>Spermatophyta</taxon>
        <taxon>Magnoliopsida</taxon>
        <taxon>eudicotyledons</taxon>
        <taxon>Gunneridae</taxon>
        <taxon>Pentapetalae</taxon>
        <taxon>asterids</taxon>
        <taxon>lamiids</taxon>
        <taxon>Solanales</taxon>
        <taxon>Solanaceae</taxon>
        <taxon>Nicotianoideae</taxon>
        <taxon>Nicotianeae</taxon>
        <taxon>Nicotiana</taxon>
    </lineage>
</organism>
<proteinExistence type="predicted"/>
<keyword evidence="1" id="KW-1185">Reference proteome</keyword>
<gene>
    <name evidence="2" type="primary">LOC142162843</name>
</gene>
<reference evidence="2" key="2">
    <citation type="submission" date="2025-08" db="UniProtKB">
        <authorList>
            <consortium name="RefSeq"/>
        </authorList>
    </citation>
    <scope>IDENTIFICATION</scope>
    <source>
        <tissue evidence="2">Leaf</tissue>
    </source>
</reference>
<dbReference type="Proteomes" id="UP000790787">
    <property type="component" value="Chromosome 1"/>
</dbReference>
<accession>A0AC58RT55</accession>
<reference evidence="1" key="1">
    <citation type="journal article" date="2014" name="Nat. Commun.">
        <title>The tobacco genome sequence and its comparison with those of tomato and potato.</title>
        <authorList>
            <person name="Sierro N."/>
            <person name="Battey J.N."/>
            <person name="Ouadi S."/>
            <person name="Bakaher N."/>
            <person name="Bovet L."/>
            <person name="Willig A."/>
            <person name="Goepfert S."/>
            <person name="Peitsch M.C."/>
            <person name="Ivanov N.V."/>
        </authorList>
    </citation>
    <scope>NUCLEOTIDE SEQUENCE [LARGE SCALE GENOMIC DNA]</scope>
</reference>
<evidence type="ECO:0000313" key="2">
    <source>
        <dbReference type="RefSeq" id="XP_075075921.1"/>
    </source>
</evidence>
<dbReference type="RefSeq" id="XP_075075921.1">
    <property type="nucleotide sequence ID" value="XM_075219820.1"/>
</dbReference>
<protein>
    <submittedName>
        <fullName evidence="2">Uncharacterized protein LOC142162843</fullName>
    </submittedName>
</protein>